<dbReference type="OMA" id="HNRGCDF"/>
<dbReference type="CDD" id="cd10455">
    <property type="entry name" value="GIY-YIG_SLX1"/>
    <property type="match status" value="1"/>
</dbReference>
<dbReference type="STRING" id="931890.G8JR04"/>
<dbReference type="Pfam" id="PF01541">
    <property type="entry name" value="GIY-YIG"/>
    <property type="match status" value="1"/>
</dbReference>
<evidence type="ECO:0000256" key="2">
    <source>
        <dbReference type="ARBA" id="ARBA00022723"/>
    </source>
</evidence>
<dbReference type="FunCoup" id="G8JR04">
    <property type="interactions" value="385"/>
</dbReference>
<dbReference type="InterPro" id="IPR050381">
    <property type="entry name" value="SLX1_endonuclease"/>
</dbReference>
<name>G8JR04_ERECY</name>
<dbReference type="Gene3D" id="3.30.40.10">
    <property type="entry name" value="Zinc/RING finger domain, C3HC4 (zinc finger)"/>
    <property type="match status" value="1"/>
</dbReference>
<keyword evidence="10 11" id="KW-0539">Nucleus</keyword>
<dbReference type="GeneID" id="11472084"/>
<keyword evidence="2" id="KW-0479">Metal-binding</keyword>
<dbReference type="InterPro" id="IPR048749">
    <property type="entry name" value="SLX1_C"/>
</dbReference>
<gene>
    <name evidence="13" type="ordered locus">Ecym_3061</name>
</gene>
<dbReference type="Gene3D" id="3.40.1440.10">
    <property type="entry name" value="GIY-YIG endonuclease"/>
    <property type="match status" value="1"/>
</dbReference>
<keyword evidence="3 11" id="KW-0255">Endonuclease</keyword>
<dbReference type="InParanoid" id="G8JR04"/>
<dbReference type="Proteomes" id="UP000006790">
    <property type="component" value="Chromosome 3"/>
</dbReference>
<comment type="caution">
    <text evidence="11">Lacks conserved residue(s) required for the propagation of feature annotation.</text>
</comment>
<comment type="similarity">
    <text evidence="11">Belongs to the SLX1 family.</text>
</comment>
<dbReference type="KEGG" id="erc:Ecym_3061"/>
<dbReference type="HAMAP" id="MF_03100">
    <property type="entry name" value="Endonuc_su_Slx1"/>
    <property type="match status" value="1"/>
</dbReference>
<evidence type="ECO:0000256" key="9">
    <source>
        <dbReference type="ARBA" id="ARBA00023204"/>
    </source>
</evidence>
<keyword evidence="5" id="KW-0863">Zinc-finger</keyword>
<evidence type="ECO:0000256" key="11">
    <source>
        <dbReference type="HAMAP-Rule" id="MF_03100"/>
    </source>
</evidence>
<dbReference type="GO" id="GO:0008270">
    <property type="term" value="F:zinc ion binding"/>
    <property type="evidence" value="ECO:0007669"/>
    <property type="project" value="UniProtKB-KW"/>
</dbReference>
<dbReference type="GO" id="GO:0000724">
    <property type="term" value="P:double-strand break repair via homologous recombination"/>
    <property type="evidence" value="ECO:0007669"/>
    <property type="project" value="TreeGrafter"/>
</dbReference>
<keyword evidence="8 11" id="KW-0233">DNA recombination</keyword>
<comment type="function">
    <text evidence="11">Catalytic subunit of the SLX1-SLX4 structure-specific endonuclease that resolves DNA secondary structures generated during DNA repair and recombination. Has endonuclease activity towards branched DNA substrates, introducing single-strand cuts in duplex DNA close to junctions with ss-DNA.</text>
</comment>
<dbReference type="GO" id="GO:0017108">
    <property type="term" value="F:5'-flap endonuclease activity"/>
    <property type="evidence" value="ECO:0007669"/>
    <property type="project" value="EnsemblFungi"/>
</dbReference>
<dbReference type="PANTHER" id="PTHR20208">
    <property type="entry name" value="STRUCTURE-SPECIFIC ENDONUCLEASE SUBUNIT SLX1"/>
    <property type="match status" value="1"/>
</dbReference>
<dbReference type="SUPFAM" id="SSF82771">
    <property type="entry name" value="GIY-YIG endonuclease"/>
    <property type="match status" value="1"/>
</dbReference>
<evidence type="ECO:0000256" key="1">
    <source>
        <dbReference type="ARBA" id="ARBA00022722"/>
    </source>
</evidence>
<dbReference type="PANTHER" id="PTHR20208:SF10">
    <property type="entry name" value="STRUCTURE-SPECIFIC ENDONUCLEASE SUBUNIT SLX1"/>
    <property type="match status" value="1"/>
</dbReference>
<feature type="domain" description="GIY-YIG" evidence="12">
    <location>
        <begin position="12"/>
        <end position="95"/>
    </location>
</feature>
<keyword evidence="14" id="KW-1185">Reference proteome</keyword>
<dbReference type="OrthoDB" id="24645at2759"/>
<dbReference type="RefSeq" id="XP_003645390.1">
    <property type="nucleotide sequence ID" value="XM_003645342.1"/>
</dbReference>
<evidence type="ECO:0000256" key="10">
    <source>
        <dbReference type="ARBA" id="ARBA00023242"/>
    </source>
</evidence>
<comment type="cofactor">
    <cofactor evidence="11">
        <name>a divalent metal cation</name>
        <dbReference type="ChEBI" id="CHEBI:60240"/>
    </cofactor>
</comment>
<dbReference type="PROSITE" id="PS50164">
    <property type="entry name" value="GIY_YIG"/>
    <property type="match status" value="1"/>
</dbReference>
<keyword evidence="9 11" id="KW-0234">DNA repair</keyword>
<evidence type="ECO:0000256" key="6">
    <source>
        <dbReference type="ARBA" id="ARBA00022801"/>
    </source>
</evidence>
<dbReference type="InterPro" id="IPR013083">
    <property type="entry name" value="Znf_RING/FYVE/PHD"/>
</dbReference>
<dbReference type="GO" id="GO:0008821">
    <property type="term" value="F:crossover junction DNA endonuclease activity"/>
    <property type="evidence" value="ECO:0007669"/>
    <property type="project" value="TreeGrafter"/>
</dbReference>
<evidence type="ECO:0000256" key="5">
    <source>
        <dbReference type="ARBA" id="ARBA00022771"/>
    </source>
</evidence>
<protein>
    <recommendedName>
        <fullName evidence="12">GIY-YIG domain-containing protein</fullName>
    </recommendedName>
</protein>
<dbReference type="InterPro" id="IPR035901">
    <property type="entry name" value="GIY-YIG_endonuc_sf"/>
</dbReference>
<dbReference type="InterPro" id="IPR027520">
    <property type="entry name" value="Slx1"/>
</dbReference>
<sequence>MTDNPNLHVFPEFYCSYLLRSIPKRLSYYIGSTPNPVRRLRQHNGLLTKGGAYRTKREGTRPWELVVFVYGFPSKIAALQFEHAWQHSYKTRFIAADKRVVKNKTSGRSIHQKIAVVKLLLSHPFFAVMNLTVQIFSEEIHNIWMQDKFKVGTAAVNFQVTQNASTELYEDNDEDIVEYAMQNLKLIEVFYEEVIQKYKKYLDRYQERLTYGQLPCNICGKKLNAIEDDHKTLVCFCISDVCNFISCLECLYYLFVSGEEVETGNKPIIPTKGQCPTCSVEMSWSNIVKYSTKIYEKT</sequence>
<reference evidence="14" key="1">
    <citation type="journal article" date="2012" name="G3 (Bethesda)">
        <title>Pichia sorbitophila, an interspecies yeast hybrid reveals early steps of genome resolution following polyploidization.</title>
        <authorList>
            <person name="Leh Louis V."/>
            <person name="Despons L."/>
            <person name="Friedrich A."/>
            <person name="Martin T."/>
            <person name="Durrens P."/>
            <person name="Casaregola S."/>
            <person name="Neuveglise C."/>
            <person name="Fairhead C."/>
            <person name="Marck C."/>
            <person name="Cruz J.A."/>
            <person name="Straub M.L."/>
            <person name="Kugler V."/>
            <person name="Sacerdot C."/>
            <person name="Uzunov Z."/>
            <person name="Thierry A."/>
            <person name="Weiss S."/>
            <person name="Bleykasten C."/>
            <person name="De Montigny J."/>
            <person name="Jacques N."/>
            <person name="Jung P."/>
            <person name="Lemaire M."/>
            <person name="Mallet S."/>
            <person name="Morel G."/>
            <person name="Richard G.F."/>
            <person name="Sarkar A."/>
            <person name="Savel G."/>
            <person name="Schacherer J."/>
            <person name="Seret M.L."/>
            <person name="Talla E."/>
            <person name="Samson G."/>
            <person name="Jubin C."/>
            <person name="Poulain J."/>
            <person name="Vacherie B."/>
            <person name="Barbe V."/>
            <person name="Pelletier E."/>
            <person name="Sherman D.J."/>
            <person name="Westhof E."/>
            <person name="Weissenbach J."/>
            <person name="Baret P.V."/>
            <person name="Wincker P."/>
            <person name="Gaillardin C."/>
            <person name="Dujon B."/>
            <person name="Souciet J.L."/>
        </authorList>
    </citation>
    <scope>NUCLEOTIDE SEQUENCE [LARGE SCALE GENOMIC DNA]</scope>
    <source>
        <strain evidence="14">CBS 270.75 / DBVPG 7215 / KCTC 17166 / NRRL Y-17582</strain>
    </source>
</reference>
<dbReference type="EMBL" id="CP002499">
    <property type="protein sequence ID" value="AET38573.1"/>
    <property type="molecule type" value="Genomic_DNA"/>
</dbReference>
<evidence type="ECO:0000256" key="3">
    <source>
        <dbReference type="ARBA" id="ARBA00022759"/>
    </source>
</evidence>
<organism evidence="13 14">
    <name type="scientific">Eremothecium cymbalariae (strain CBS 270.75 / DBVPG 7215 / KCTC 17166 / NRRL Y-17582)</name>
    <name type="common">Yeast</name>
    <dbReference type="NCBI Taxonomy" id="931890"/>
    <lineage>
        <taxon>Eukaryota</taxon>
        <taxon>Fungi</taxon>
        <taxon>Dikarya</taxon>
        <taxon>Ascomycota</taxon>
        <taxon>Saccharomycotina</taxon>
        <taxon>Saccharomycetes</taxon>
        <taxon>Saccharomycetales</taxon>
        <taxon>Saccharomycetaceae</taxon>
        <taxon>Eremothecium</taxon>
    </lineage>
</organism>
<comment type="subunit">
    <text evidence="11">Forms a heterodimer with SLX4.</text>
</comment>
<comment type="subcellular location">
    <subcellularLocation>
        <location evidence="11">Nucleus</location>
    </subcellularLocation>
</comment>
<dbReference type="HOGENOM" id="CLU_030739_1_1_1"/>
<evidence type="ECO:0000313" key="14">
    <source>
        <dbReference type="Proteomes" id="UP000006790"/>
    </source>
</evidence>
<dbReference type="AlphaFoldDB" id="G8JR04"/>
<keyword evidence="7" id="KW-0862">Zinc</keyword>
<dbReference type="Pfam" id="PF21202">
    <property type="entry name" value="SLX1_C"/>
    <property type="match status" value="1"/>
</dbReference>
<evidence type="ECO:0000256" key="7">
    <source>
        <dbReference type="ARBA" id="ARBA00022833"/>
    </source>
</evidence>
<evidence type="ECO:0000313" key="13">
    <source>
        <dbReference type="EMBL" id="AET38573.1"/>
    </source>
</evidence>
<dbReference type="eggNOG" id="KOG3005">
    <property type="taxonomic scope" value="Eukaryota"/>
</dbReference>
<accession>G8JR04</accession>
<dbReference type="GO" id="GO:0006261">
    <property type="term" value="P:DNA-templated DNA replication"/>
    <property type="evidence" value="ECO:0007669"/>
    <property type="project" value="EnsemblFungi"/>
</dbReference>
<keyword evidence="6 11" id="KW-0378">Hydrolase</keyword>
<dbReference type="FunFam" id="3.40.1440.10:FF:000006">
    <property type="entry name" value="Structure-specific endonuclease subunit SLX1"/>
    <property type="match status" value="1"/>
</dbReference>
<keyword evidence="4 11" id="KW-0227">DNA damage</keyword>
<evidence type="ECO:0000259" key="12">
    <source>
        <dbReference type="PROSITE" id="PS50164"/>
    </source>
</evidence>
<keyword evidence="1 11" id="KW-0540">Nuclease</keyword>
<proteinExistence type="inferred from homology"/>
<evidence type="ECO:0000256" key="4">
    <source>
        <dbReference type="ARBA" id="ARBA00022763"/>
    </source>
</evidence>
<dbReference type="InterPro" id="IPR000305">
    <property type="entry name" value="GIY-YIG_endonuc"/>
</dbReference>
<evidence type="ECO:0000256" key="8">
    <source>
        <dbReference type="ARBA" id="ARBA00023172"/>
    </source>
</evidence>
<dbReference type="GO" id="GO:0033557">
    <property type="term" value="C:Slx1-Slx4 complex"/>
    <property type="evidence" value="ECO:0007669"/>
    <property type="project" value="UniProtKB-UniRule"/>
</dbReference>